<reference evidence="21" key="1">
    <citation type="submission" date="2015-10" db="EMBL/GenBank/DDBJ databases">
        <authorList>
            <person name="Regsiter A."/>
            <person name="william w."/>
        </authorList>
    </citation>
    <scope>NUCLEOTIDE SEQUENCE</scope>
    <source>
        <strain evidence="21">Montdore</strain>
    </source>
</reference>
<dbReference type="InterPro" id="IPR007266">
    <property type="entry name" value="Ero1"/>
</dbReference>
<dbReference type="PANTHER" id="PTHR12613:SF0">
    <property type="entry name" value="ERO1-LIKE PROTEIN"/>
    <property type="match status" value="1"/>
</dbReference>
<dbReference type="SUPFAM" id="SSF110019">
    <property type="entry name" value="ERO1-like"/>
    <property type="match status" value="1"/>
</dbReference>
<dbReference type="AlphaFoldDB" id="A0A292PM89"/>
<proteinExistence type="inferred from homology"/>
<evidence type="ECO:0000256" key="20">
    <source>
        <dbReference type="SAM" id="SignalP"/>
    </source>
</evidence>
<evidence type="ECO:0000256" key="19">
    <source>
        <dbReference type="SAM" id="MobiDB-lite"/>
    </source>
</evidence>
<dbReference type="GO" id="GO:0016972">
    <property type="term" value="F:thiol oxidase activity"/>
    <property type="evidence" value="ECO:0007669"/>
    <property type="project" value="InterPro"/>
</dbReference>
<evidence type="ECO:0000256" key="5">
    <source>
        <dbReference type="ARBA" id="ARBA00022448"/>
    </source>
</evidence>
<dbReference type="PANTHER" id="PTHR12613">
    <property type="entry name" value="ERO1-RELATED"/>
    <property type="match status" value="1"/>
</dbReference>
<protein>
    <recommendedName>
        <fullName evidence="23">Endoplasmic oxidoreductin</fullName>
    </recommendedName>
</protein>
<evidence type="ECO:0008006" key="23">
    <source>
        <dbReference type="Google" id="ProtNLM"/>
    </source>
</evidence>
<dbReference type="PIRSF" id="PIRSF017205">
    <property type="entry name" value="ERO1"/>
    <property type="match status" value="1"/>
</dbReference>
<dbReference type="InterPro" id="IPR037192">
    <property type="entry name" value="ERO1-like_sf"/>
</dbReference>
<evidence type="ECO:0000313" key="21">
    <source>
        <dbReference type="EMBL" id="CUS08616.1"/>
    </source>
</evidence>
<keyword evidence="8" id="KW-0256">Endoplasmic reticulum</keyword>
<dbReference type="GO" id="GO:0005789">
    <property type="term" value="C:endoplasmic reticulum membrane"/>
    <property type="evidence" value="ECO:0007669"/>
    <property type="project" value="UniProtKB-SubCell"/>
</dbReference>
<feature type="binding site" evidence="17">
    <location>
        <position position="276"/>
    </location>
    <ligand>
        <name>FAD</name>
        <dbReference type="ChEBI" id="CHEBI:57692"/>
    </ligand>
</feature>
<evidence type="ECO:0000256" key="12">
    <source>
        <dbReference type="ARBA" id="ARBA00023136"/>
    </source>
</evidence>
<comment type="similarity">
    <text evidence="3">Belongs to the EROs family.</text>
</comment>
<keyword evidence="22" id="KW-1185">Reference proteome</keyword>
<keyword evidence="11" id="KW-0560">Oxidoreductase</keyword>
<keyword evidence="12" id="KW-0472">Membrane</keyword>
<keyword evidence="13 18" id="KW-1015">Disulfide bond</keyword>
<feature type="binding site" evidence="17">
    <location>
        <position position="184"/>
    </location>
    <ligand>
        <name>FAD</name>
        <dbReference type="ChEBI" id="CHEBI:57692"/>
    </ligand>
</feature>
<feature type="binding site" evidence="17">
    <location>
        <position position="273"/>
    </location>
    <ligand>
        <name>FAD</name>
        <dbReference type="ChEBI" id="CHEBI:57692"/>
    </ligand>
</feature>
<feature type="region of interest" description="Disordered" evidence="19">
    <location>
        <begin position="118"/>
        <end position="144"/>
    </location>
</feature>
<feature type="compositionally biased region" description="Basic and acidic residues" evidence="19">
    <location>
        <begin position="492"/>
        <end position="522"/>
    </location>
</feature>
<keyword evidence="9 17" id="KW-0274">FAD</keyword>
<evidence type="ECO:0000256" key="11">
    <source>
        <dbReference type="ARBA" id="ARBA00023002"/>
    </source>
</evidence>
<feature type="region of interest" description="Disordered" evidence="19">
    <location>
        <begin position="470"/>
        <end position="524"/>
    </location>
</feature>
<feature type="binding site" evidence="17">
    <location>
        <position position="182"/>
    </location>
    <ligand>
        <name>FAD</name>
        <dbReference type="ChEBI" id="CHEBI:57692"/>
    </ligand>
</feature>
<evidence type="ECO:0000256" key="18">
    <source>
        <dbReference type="PIRSR" id="PIRSR017205-3"/>
    </source>
</evidence>
<dbReference type="Pfam" id="PF04137">
    <property type="entry name" value="ERO1"/>
    <property type="match status" value="1"/>
</dbReference>
<evidence type="ECO:0000256" key="16">
    <source>
        <dbReference type="PIRSR" id="PIRSR017205-1"/>
    </source>
</evidence>
<dbReference type="EMBL" id="LN891121">
    <property type="protein sequence ID" value="CUS08616.1"/>
    <property type="molecule type" value="Genomic_DNA"/>
</dbReference>
<feature type="compositionally biased region" description="Basic and acidic residues" evidence="19">
    <location>
        <begin position="470"/>
        <end position="482"/>
    </location>
</feature>
<evidence type="ECO:0000256" key="6">
    <source>
        <dbReference type="ARBA" id="ARBA00022630"/>
    </source>
</evidence>
<keyword evidence="7 20" id="KW-0732">Signal</keyword>
<keyword evidence="10" id="KW-0249">Electron transport</keyword>
<evidence type="ECO:0000256" key="15">
    <source>
        <dbReference type="ARBA" id="ARBA00023284"/>
    </source>
</evidence>
<evidence type="ECO:0000256" key="13">
    <source>
        <dbReference type="ARBA" id="ARBA00023157"/>
    </source>
</evidence>
<keyword evidence="6" id="KW-0285">Flavoprotein</keyword>
<accession>A0A292PM89</accession>
<evidence type="ECO:0000256" key="4">
    <source>
        <dbReference type="ARBA" id="ARBA00011802"/>
    </source>
</evidence>
<evidence type="ECO:0000256" key="1">
    <source>
        <dbReference type="ARBA" id="ARBA00001974"/>
    </source>
</evidence>
<gene>
    <name evidence="21" type="ORF">GSTUAT00007261001</name>
</gene>
<evidence type="ECO:0000256" key="2">
    <source>
        <dbReference type="ARBA" id="ARBA00004367"/>
    </source>
</evidence>
<comment type="cofactor">
    <cofactor evidence="1 17">
        <name>FAD</name>
        <dbReference type="ChEBI" id="CHEBI:57692"/>
    </cofactor>
</comment>
<comment type="subunit">
    <text evidence="4">May function both as a monomer and a homodimer.</text>
</comment>
<feature type="chain" id="PRO_5012991002" description="Endoplasmic oxidoreductin" evidence="20">
    <location>
        <begin position="24"/>
        <end position="592"/>
    </location>
</feature>
<evidence type="ECO:0000313" key="22">
    <source>
        <dbReference type="Proteomes" id="UP001412239"/>
    </source>
</evidence>
<evidence type="ECO:0000256" key="9">
    <source>
        <dbReference type="ARBA" id="ARBA00022827"/>
    </source>
</evidence>
<feature type="disulfide bond" description="Redox-active" evidence="18">
    <location>
        <begin position="89"/>
        <end position="94"/>
    </location>
</feature>
<keyword evidence="15" id="KW-0676">Redox-active center</keyword>
<feature type="signal peptide" evidence="20">
    <location>
        <begin position="1"/>
        <end position="23"/>
    </location>
</feature>
<evidence type="ECO:0000256" key="17">
    <source>
        <dbReference type="PIRSR" id="PIRSR017205-2"/>
    </source>
</evidence>
<dbReference type="GO" id="GO:0034975">
    <property type="term" value="P:protein folding in endoplasmic reticulum"/>
    <property type="evidence" value="ECO:0007669"/>
    <property type="project" value="InterPro"/>
</dbReference>
<evidence type="ECO:0000256" key="8">
    <source>
        <dbReference type="ARBA" id="ARBA00022824"/>
    </source>
</evidence>
<evidence type="ECO:0000256" key="14">
    <source>
        <dbReference type="ARBA" id="ARBA00023180"/>
    </source>
</evidence>
<keyword evidence="14" id="KW-0325">Glycoprotein</keyword>
<feature type="active site" evidence="16">
    <location>
        <position position="405"/>
    </location>
</feature>
<feature type="binding site" evidence="17">
    <location>
        <position position="305"/>
    </location>
    <ligand>
        <name>FAD</name>
        <dbReference type="ChEBI" id="CHEBI:57692"/>
    </ligand>
</feature>
<feature type="binding site" evidence="17">
    <location>
        <position position="195"/>
    </location>
    <ligand>
        <name>FAD</name>
        <dbReference type="ChEBI" id="CHEBI:57692"/>
    </ligand>
</feature>
<evidence type="ECO:0000256" key="10">
    <source>
        <dbReference type="ARBA" id="ARBA00022982"/>
    </source>
</evidence>
<keyword evidence="5" id="KW-0813">Transport</keyword>
<organism evidence="21 22">
    <name type="scientific">Tuber aestivum</name>
    <name type="common">summer truffle</name>
    <dbReference type="NCBI Taxonomy" id="59557"/>
    <lineage>
        <taxon>Eukaryota</taxon>
        <taxon>Fungi</taxon>
        <taxon>Dikarya</taxon>
        <taxon>Ascomycota</taxon>
        <taxon>Pezizomycotina</taxon>
        <taxon>Pezizomycetes</taxon>
        <taxon>Pezizales</taxon>
        <taxon>Tuberaceae</taxon>
        <taxon>Tuber</taxon>
    </lineage>
</organism>
<name>A0A292PM89_9PEZI</name>
<feature type="active site" description="Nucleophile" evidence="16">
    <location>
        <position position="402"/>
    </location>
</feature>
<sequence>MRVKHPQQLFAALIISVSTIVDAKRSICPNKPNELVPDGCASYSTIEELNEKLYPLVNDITQETDYFGYYRLDLFGRTCPFWSDDEGMCGNIACAVTTIDEKDIPPIWRAGELGKLAGPKASHPATRQPDEPSPLAGALGEETEESCVVEEDECDERDYCLPEDESAGGKGDYVSLTENPERFTGYAGAGAANVWKAIYRENCFSKPRGESSLASAGGVMGAGGNGFQGFAPPGSQAAMGFVNVMQHKGKLDLNNLEVDDECLEKRVFHRVISGMHASISMHLCWDYLNQSTGEWSPNLSCFISRFENYPERLQNIYFNYALLARAIGKLRNYLPTYTFCSGDYYQNRITKSKVVKLANTAASTAPQIFDESLMFRDEMVGLKEEFRNRFRNVSRLMDCVGCDKCRLWGKVQTQGYGTALKILFEFDESKNADGNPVLRRTEMVALFNTFGRVSHSLRALEGFSRMLNEKDEADGKKSTKAPEEEETMPPKGEPKEKEKKNVEKTKDAPRALEEEKRDEPPKDQTLGEEFWQEVDLVWKTFLFVIKSWYNVPRYVFIIAYSEVAQRFDMLMGRPVRDGLYTWADLNDPRTEL</sequence>
<dbReference type="Proteomes" id="UP001412239">
    <property type="component" value="Unassembled WGS sequence"/>
</dbReference>
<dbReference type="GO" id="GO:0015035">
    <property type="term" value="F:protein-disulfide reductase activity"/>
    <property type="evidence" value="ECO:0007669"/>
    <property type="project" value="InterPro"/>
</dbReference>
<feature type="disulfide bond" description="Redox-active" evidence="18">
    <location>
        <begin position="402"/>
        <end position="405"/>
    </location>
</feature>
<evidence type="ECO:0000256" key="7">
    <source>
        <dbReference type="ARBA" id="ARBA00022729"/>
    </source>
</evidence>
<comment type="subcellular location">
    <subcellularLocation>
        <location evidence="2">Endoplasmic reticulum membrane</location>
        <topology evidence="2">Peripheral membrane protein</topology>
        <orientation evidence="2">Lumenal side</orientation>
    </subcellularLocation>
</comment>
<dbReference type="GO" id="GO:0071949">
    <property type="term" value="F:FAD binding"/>
    <property type="evidence" value="ECO:0007669"/>
    <property type="project" value="InterPro"/>
</dbReference>
<evidence type="ECO:0000256" key="3">
    <source>
        <dbReference type="ARBA" id="ARBA00008277"/>
    </source>
</evidence>